<reference evidence="2" key="1">
    <citation type="submission" date="2016-11" db="UniProtKB">
        <authorList>
            <consortium name="WormBaseParasite"/>
        </authorList>
    </citation>
    <scope>IDENTIFICATION</scope>
    <source>
        <strain evidence="2">KR3021</strain>
    </source>
</reference>
<sequence length="869" mass="99357">MENAIESKCKPLEIMIRCQKPKYCAKEEDLPLENRQLFKLLKIDNVSSAVTSRLLVSDNVTLSKCSNELIETLEIKLNPPAIGSMRNWEHLASVFGLQNDLIVSMRQKKSPIKEFFRRCSNKKFNELANSNVHDPEKYEMETDKLMPTVSGMRVENYKNEGFLDYTAAGLSIVEPDVKVKILIFGFWLDRVDLVSFTTDNCYHPLINISVTEFTFQNELRIEFPAQFADDEDAYRICLKEKNFGQADYDPDDRILIDEQRTWISTNTAPVDHIMPEEIQIVVIFFLFLLSALFSGLNLGLMALTPQDLMLLQQSGSDLEKKYATIILPVRKKGNSLLCTILIMNVIVNSAISILFEDLTSGPIAFCVSSIGIVVFGEILPQSLCIKKGLAVGAATIYLTKFFMILTCPLSYPIGAALDWLLGEEVLVYDRNRLLQIMKLTPVFMGFSEEMAEDLKIAVGAMEICDKIVKDVMTNIDDVFMLSENTELNTFNISEILKHGYTRIPVYRGSTPTDIISLLFVKDLALIDPEDAFKTKILSEYHQHQLRFVPETTTLHEMLSEFKNGDYHLAIVYKPDNETDKYIMPGFRRESDYDDSFSRTSKFDKSVEMKNMTPLLDKSSNPKSSQRTIVGIVSLEDIVEEILQAEIIDESDMIMDNVYKTKRKTDKKFNYFKMFEYEEKVKNPSIAVCAVTSNFLATNFPIFSEKYVDPRALYRLISKNIHLIRLHKTIAIDNIQDYRKQFVSIVKAGEPCDKIVLILEGTGTVTMIGSDETFTVGPFEYFGHVLLDKLEKAVQEEEQLISKTVSQMQFIPDYTLDVTKFCKYLLITPIQYTNIYKVTKATRTIKENDIVLDSLKPTSETILERRMTIR</sequence>
<organism evidence="1 2">
    <name type="scientific">Rhabditophanes sp. KR3021</name>
    <dbReference type="NCBI Taxonomy" id="114890"/>
    <lineage>
        <taxon>Eukaryota</taxon>
        <taxon>Metazoa</taxon>
        <taxon>Ecdysozoa</taxon>
        <taxon>Nematoda</taxon>
        <taxon>Chromadorea</taxon>
        <taxon>Rhabditida</taxon>
        <taxon>Tylenchina</taxon>
        <taxon>Panagrolaimomorpha</taxon>
        <taxon>Strongyloidoidea</taxon>
        <taxon>Alloionematidae</taxon>
        <taxon>Rhabditophanes</taxon>
    </lineage>
</organism>
<accession>A0AC35U6A5</accession>
<evidence type="ECO:0000313" key="1">
    <source>
        <dbReference type="Proteomes" id="UP000095286"/>
    </source>
</evidence>
<dbReference type="WBParaSite" id="RSKR_0000814900.1">
    <property type="protein sequence ID" value="RSKR_0000814900.1"/>
    <property type="gene ID" value="RSKR_0000814900"/>
</dbReference>
<protein>
    <submittedName>
        <fullName evidence="2">CNNM transmembrane domain-containing protein</fullName>
    </submittedName>
</protein>
<dbReference type="Proteomes" id="UP000095286">
    <property type="component" value="Unplaced"/>
</dbReference>
<evidence type="ECO:0000313" key="2">
    <source>
        <dbReference type="WBParaSite" id="RSKR_0000814900.1"/>
    </source>
</evidence>
<name>A0AC35U6A5_9BILA</name>
<proteinExistence type="predicted"/>